<proteinExistence type="predicted"/>
<dbReference type="SMART" id="SM00911">
    <property type="entry name" value="HWE_HK"/>
    <property type="match status" value="1"/>
</dbReference>
<evidence type="ECO:0000259" key="9">
    <source>
        <dbReference type="SMART" id="SM00911"/>
    </source>
</evidence>
<keyword evidence="3" id="KW-0597">Phosphoprotein</keyword>
<dbReference type="PANTHER" id="PTHR41523:SF7">
    <property type="entry name" value="HISTIDINE KINASE"/>
    <property type="match status" value="1"/>
</dbReference>
<evidence type="ECO:0000256" key="4">
    <source>
        <dbReference type="ARBA" id="ARBA00022679"/>
    </source>
</evidence>
<dbReference type="AlphaFoldDB" id="T0ITJ5"/>
<dbReference type="InterPro" id="IPR013656">
    <property type="entry name" value="PAS_4"/>
</dbReference>
<sequence length="511" mass="56629">MNRLSIDTRDALPARRPSLYLKDAAGMDPSLAIDFEALFSLSPNPYILLDGSLTIVGMNEAYLEATIRTREELIGRGIFEAFPSEPGSESRELLEASFARVISTRERDELALIRYDIRGDDGAMERRYWSATHTPFLGPGGEVAFILQHTVDVTELHGLRKLRDERHLVSRARAVQARNRDLAAESQRIKAMFDQAPGFIAIVDGPDHVFRIANKAYRRLTGQRVIIGRTVAEALPEMVDQGLVALLDEVYRTGEPYIGRGVRVAFAGLEEGLLEHRHLDFIFQPIFDDDGRVSQIFVQGQDVTEEVAALERQQLLIDELNHRVKNTLAIVQSLATQSFRDLDSSGAAREVFDARLRALALAHDVLTERSWQPAELDATVRGTLSAALGEAMDRVSAAGPKVLLTPQTSVSMALALHELATNAVKYGALSRGEGGIDLTWYIEDDGGRERLVLKWTESGGPRVAPPERRGFGMRLIERTFLADQGVSLLDFDPAGLRCRISLVLPKTEDLP</sequence>
<keyword evidence="7" id="KW-0067">ATP-binding</keyword>
<organism evidence="10 11">
    <name type="scientific">Novosphingobium lindaniclasticum LE124</name>
    <dbReference type="NCBI Taxonomy" id="1096930"/>
    <lineage>
        <taxon>Bacteria</taxon>
        <taxon>Pseudomonadati</taxon>
        <taxon>Pseudomonadota</taxon>
        <taxon>Alphaproteobacteria</taxon>
        <taxon>Sphingomonadales</taxon>
        <taxon>Sphingomonadaceae</taxon>
        <taxon>Novosphingobium</taxon>
    </lineage>
</organism>
<evidence type="ECO:0000256" key="6">
    <source>
        <dbReference type="ARBA" id="ARBA00022777"/>
    </source>
</evidence>
<feature type="domain" description="PAS" evidence="8">
    <location>
        <begin position="187"/>
        <end position="256"/>
    </location>
</feature>
<keyword evidence="5" id="KW-0547">Nucleotide-binding</keyword>
<dbReference type="GO" id="GO:0005524">
    <property type="term" value="F:ATP binding"/>
    <property type="evidence" value="ECO:0007669"/>
    <property type="project" value="UniProtKB-KW"/>
</dbReference>
<accession>T0ITJ5</accession>
<evidence type="ECO:0000256" key="3">
    <source>
        <dbReference type="ARBA" id="ARBA00022553"/>
    </source>
</evidence>
<dbReference type="PATRIC" id="fig|1096930.3.peg.2202"/>
<evidence type="ECO:0000313" key="11">
    <source>
        <dbReference type="Proteomes" id="UP000015527"/>
    </source>
</evidence>
<dbReference type="InterPro" id="IPR000014">
    <property type="entry name" value="PAS"/>
</dbReference>
<dbReference type="GO" id="GO:0004673">
    <property type="term" value="F:protein histidine kinase activity"/>
    <property type="evidence" value="ECO:0007669"/>
    <property type="project" value="UniProtKB-EC"/>
</dbReference>
<evidence type="ECO:0000256" key="5">
    <source>
        <dbReference type="ARBA" id="ARBA00022741"/>
    </source>
</evidence>
<dbReference type="Pfam" id="PF07536">
    <property type="entry name" value="HWE_HK"/>
    <property type="match status" value="1"/>
</dbReference>
<dbReference type="SUPFAM" id="SSF55785">
    <property type="entry name" value="PYP-like sensor domain (PAS domain)"/>
    <property type="match status" value="2"/>
</dbReference>
<feature type="domain" description="PAS" evidence="8">
    <location>
        <begin position="33"/>
        <end position="99"/>
    </location>
</feature>
<dbReference type="InterPro" id="IPR036890">
    <property type="entry name" value="HATPase_C_sf"/>
</dbReference>
<keyword evidence="6" id="KW-0418">Kinase</keyword>
<dbReference type="Gene3D" id="3.30.450.20">
    <property type="entry name" value="PAS domain"/>
    <property type="match status" value="2"/>
</dbReference>
<dbReference type="EC" id="2.7.13.3" evidence="2"/>
<protein>
    <recommendedName>
        <fullName evidence="2">histidine kinase</fullName>
        <ecNumber evidence="2">2.7.13.3</ecNumber>
    </recommendedName>
</protein>
<dbReference type="Pfam" id="PF08448">
    <property type="entry name" value="PAS_4"/>
    <property type="match status" value="2"/>
</dbReference>
<dbReference type="Proteomes" id="UP000015527">
    <property type="component" value="Unassembled WGS sequence"/>
</dbReference>
<dbReference type="SMART" id="SM00091">
    <property type="entry name" value="PAS"/>
    <property type="match status" value="2"/>
</dbReference>
<evidence type="ECO:0000313" key="10">
    <source>
        <dbReference type="EMBL" id="EQB15175.1"/>
    </source>
</evidence>
<keyword evidence="11" id="KW-1185">Reference proteome</keyword>
<evidence type="ECO:0000259" key="8">
    <source>
        <dbReference type="SMART" id="SM00091"/>
    </source>
</evidence>
<dbReference type="EMBL" id="ATHL01000076">
    <property type="protein sequence ID" value="EQB15175.1"/>
    <property type="molecule type" value="Genomic_DNA"/>
</dbReference>
<evidence type="ECO:0000256" key="1">
    <source>
        <dbReference type="ARBA" id="ARBA00000085"/>
    </source>
</evidence>
<name>T0ITJ5_9SPHN</name>
<dbReference type="eggNOG" id="COG3920">
    <property type="taxonomic scope" value="Bacteria"/>
</dbReference>
<dbReference type="PANTHER" id="PTHR41523">
    <property type="entry name" value="TWO-COMPONENT SYSTEM SENSOR PROTEIN"/>
    <property type="match status" value="1"/>
</dbReference>
<reference evidence="10 11" key="1">
    <citation type="journal article" date="2013" name="Genome Announc.">
        <title>Genome Sequence of Novosphingobium lindaniclasticum LE124T, Isolated from a Hexachlorocyclohexane Dumpsite.</title>
        <authorList>
            <person name="Saxena A."/>
            <person name="Nayyar N."/>
            <person name="Sangwan N."/>
            <person name="Kumari R."/>
            <person name="Khurana J.P."/>
            <person name="Lal R."/>
        </authorList>
    </citation>
    <scope>NUCLEOTIDE SEQUENCE [LARGE SCALE GENOMIC DNA]</scope>
    <source>
        <strain evidence="10 11">LE124</strain>
    </source>
</reference>
<comment type="catalytic activity">
    <reaction evidence="1">
        <text>ATP + protein L-histidine = ADP + protein N-phospho-L-histidine.</text>
        <dbReference type="EC" id="2.7.13.3"/>
    </reaction>
</comment>
<dbReference type="CDD" id="cd00130">
    <property type="entry name" value="PAS"/>
    <property type="match status" value="1"/>
</dbReference>
<evidence type="ECO:0000256" key="7">
    <source>
        <dbReference type="ARBA" id="ARBA00022840"/>
    </source>
</evidence>
<comment type="caution">
    <text evidence="10">The sequence shown here is derived from an EMBL/GenBank/DDBJ whole genome shotgun (WGS) entry which is preliminary data.</text>
</comment>
<dbReference type="InterPro" id="IPR011102">
    <property type="entry name" value="Sig_transdc_His_kinase_HWE"/>
</dbReference>
<dbReference type="Gene3D" id="3.30.565.10">
    <property type="entry name" value="Histidine kinase-like ATPase, C-terminal domain"/>
    <property type="match status" value="1"/>
</dbReference>
<keyword evidence="4" id="KW-0808">Transferase</keyword>
<gene>
    <name evidence="10" type="ORF">L284_11100</name>
</gene>
<dbReference type="InterPro" id="IPR035965">
    <property type="entry name" value="PAS-like_dom_sf"/>
</dbReference>
<feature type="domain" description="Signal transduction histidine kinase HWE region" evidence="9">
    <location>
        <begin position="319"/>
        <end position="401"/>
    </location>
</feature>
<evidence type="ECO:0000256" key="2">
    <source>
        <dbReference type="ARBA" id="ARBA00012438"/>
    </source>
</evidence>